<reference evidence="6" key="1">
    <citation type="journal article" date="2021" name="Nat. Commun.">
        <title>Genomic analyses provide insights into spinach domestication and the genetic basis of agronomic traits.</title>
        <authorList>
            <person name="Cai X."/>
            <person name="Sun X."/>
            <person name="Xu C."/>
            <person name="Sun H."/>
            <person name="Wang X."/>
            <person name="Ge C."/>
            <person name="Zhang Z."/>
            <person name="Wang Q."/>
            <person name="Fei Z."/>
            <person name="Jiao C."/>
            <person name="Wang Q."/>
        </authorList>
    </citation>
    <scope>NUCLEOTIDE SEQUENCE [LARGE SCALE GENOMIC DNA]</scope>
    <source>
        <strain evidence="6">cv. Varoflay</strain>
    </source>
</reference>
<gene>
    <name evidence="7" type="primary">LOC110784591</name>
</gene>
<keyword evidence="1" id="KW-0507">mRNA processing</keyword>
<dbReference type="SMART" id="SM00360">
    <property type="entry name" value="RRM"/>
    <property type="match status" value="1"/>
</dbReference>
<dbReference type="Pfam" id="PF00076">
    <property type="entry name" value="RRM_1"/>
    <property type="match status" value="1"/>
</dbReference>
<evidence type="ECO:0000313" key="6">
    <source>
        <dbReference type="Proteomes" id="UP000813463"/>
    </source>
</evidence>
<dbReference type="Gene3D" id="3.30.70.330">
    <property type="match status" value="1"/>
</dbReference>
<dbReference type="InterPro" id="IPR035979">
    <property type="entry name" value="RBD_domain_sf"/>
</dbReference>
<evidence type="ECO:0000256" key="1">
    <source>
        <dbReference type="ARBA" id="ARBA00022664"/>
    </source>
</evidence>
<evidence type="ECO:0000256" key="4">
    <source>
        <dbReference type="SAM" id="Phobius"/>
    </source>
</evidence>
<dbReference type="PROSITE" id="PS50102">
    <property type="entry name" value="RRM"/>
    <property type="match status" value="1"/>
</dbReference>
<keyword evidence="6" id="KW-1185">Reference proteome</keyword>
<keyword evidence="4" id="KW-0812">Transmembrane</keyword>
<evidence type="ECO:0000313" key="7">
    <source>
        <dbReference type="RefSeq" id="XP_056697370.1"/>
    </source>
</evidence>
<evidence type="ECO:0000256" key="3">
    <source>
        <dbReference type="PROSITE-ProRule" id="PRU00176"/>
    </source>
</evidence>
<dbReference type="RefSeq" id="XP_056697370.1">
    <property type="nucleotide sequence ID" value="XM_056841392.1"/>
</dbReference>
<feature type="transmembrane region" description="Helical" evidence="4">
    <location>
        <begin position="96"/>
        <end position="117"/>
    </location>
</feature>
<dbReference type="InterPro" id="IPR000504">
    <property type="entry name" value="RRM_dom"/>
</dbReference>
<protein>
    <recommendedName>
        <fullName evidence="5">RRM domain-containing protein</fullName>
    </recommendedName>
</protein>
<proteinExistence type="predicted"/>
<keyword evidence="4" id="KW-1133">Transmembrane helix</keyword>
<sequence length="119" mass="13653">MKADSEREDHHDVLVGNLSLEVTDATLFACFSPYQTCSDARVMWDRKTGHSRGFGFVLLEANRKPTKKIRPYIRVVSCHKVGRGTITNVLYAIRPVVFNLVMYFFLCLAMISIYVTYIK</sequence>
<organism evidence="6 7">
    <name type="scientific">Spinacia oleracea</name>
    <name type="common">Spinach</name>
    <dbReference type="NCBI Taxonomy" id="3562"/>
    <lineage>
        <taxon>Eukaryota</taxon>
        <taxon>Viridiplantae</taxon>
        <taxon>Streptophyta</taxon>
        <taxon>Embryophyta</taxon>
        <taxon>Tracheophyta</taxon>
        <taxon>Spermatophyta</taxon>
        <taxon>Magnoliopsida</taxon>
        <taxon>eudicotyledons</taxon>
        <taxon>Gunneridae</taxon>
        <taxon>Pentapetalae</taxon>
        <taxon>Caryophyllales</taxon>
        <taxon>Chenopodiaceae</taxon>
        <taxon>Chenopodioideae</taxon>
        <taxon>Anserineae</taxon>
        <taxon>Spinacia</taxon>
    </lineage>
</organism>
<dbReference type="SUPFAM" id="SSF54928">
    <property type="entry name" value="RNA-binding domain, RBD"/>
    <property type="match status" value="1"/>
</dbReference>
<dbReference type="InterPro" id="IPR050825">
    <property type="entry name" value="RBM42_RBP45_47-like"/>
</dbReference>
<feature type="domain" description="RRM" evidence="5">
    <location>
        <begin position="11"/>
        <end position="94"/>
    </location>
</feature>
<keyword evidence="4" id="KW-0472">Membrane</keyword>
<keyword evidence="2 3" id="KW-0694">RNA-binding</keyword>
<accession>A0ABM3RP53</accession>
<name>A0ABM3RP53_SPIOL</name>
<dbReference type="PANTHER" id="PTHR47640:SF27">
    <property type="entry name" value="OS07G0615400 PROTEIN"/>
    <property type="match status" value="1"/>
</dbReference>
<reference evidence="7" key="2">
    <citation type="submission" date="2025-08" db="UniProtKB">
        <authorList>
            <consortium name="RefSeq"/>
        </authorList>
    </citation>
    <scope>IDENTIFICATION</scope>
    <source>
        <tissue evidence="7">Leaf</tissue>
    </source>
</reference>
<dbReference type="InterPro" id="IPR012677">
    <property type="entry name" value="Nucleotide-bd_a/b_plait_sf"/>
</dbReference>
<evidence type="ECO:0000256" key="2">
    <source>
        <dbReference type="ARBA" id="ARBA00022884"/>
    </source>
</evidence>
<dbReference type="GeneID" id="110784591"/>
<dbReference type="PANTHER" id="PTHR47640">
    <property type="entry name" value="TRNA SELENOCYSTEINE 1-ASSOCIATED PROTEIN 1-RELATED-RELATED"/>
    <property type="match status" value="1"/>
</dbReference>
<dbReference type="Proteomes" id="UP000813463">
    <property type="component" value="Chromosome 4"/>
</dbReference>
<evidence type="ECO:0000259" key="5">
    <source>
        <dbReference type="PROSITE" id="PS50102"/>
    </source>
</evidence>